<organism evidence="1 2">
    <name type="scientific">Laceyella sediminis</name>
    <dbReference type="NCBI Taxonomy" id="573074"/>
    <lineage>
        <taxon>Bacteria</taxon>
        <taxon>Bacillati</taxon>
        <taxon>Bacillota</taxon>
        <taxon>Bacilli</taxon>
        <taxon>Bacillales</taxon>
        <taxon>Thermoactinomycetaceae</taxon>
        <taxon>Laceyella</taxon>
    </lineage>
</organism>
<evidence type="ECO:0008006" key="3">
    <source>
        <dbReference type="Google" id="ProtNLM"/>
    </source>
</evidence>
<name>A0ABX5ETH6_9BACL</name>
<evidence type="ECO:0000313" key="2">
    <source>
        <dbReference type="Proteomes" id="UP000238836"/>
    </source>
</evidence>
<keyword evidence="2" id="KW-1185">Reference proteome</keyword>
<gene>
    <name evidence="1" type="ORF">CLV36_103293</name>
</gene>
<dbReference type="Proteomes" id="UP000238836">
    <property type="component" value="Unassembled WGS sequence"/>
</dbReference>
<protein>
    <recommendedName>
        <fullName evidence="3">Lipoprotein</fullName>
    </recommendedName>
</protein>
<evidence type="ECO:0000313" key="1">
    <source>
        <dbReference type="EMBL" id="PRZ16061.1"/>
    </source>
</evidence>
<dbReference type="EMBL" id="PVTZ01000003">
    <property type="protein sequence ID" value="PRZ16061.1"/>
    <property type="molecule type" value="Genomic_DNA"/>
</dbReference>
<reference evidence="1 2" key="1">
    <citation type="submission" date="2018-03" db="EMBL/GenBank/DDBJ databases">
        <title>Genomic Encyclopedia of Archaeal and Bacterial Type Strains, Phase II (KMG-II): from individual species to whole genera.</title>
        <authorList>
            <person name="Goeker M."/>
        </authorList>
    </citation>
    <scope>NUCLEOTIDE SEQUENCE [LARGE SCALE GENOMIC DNA]</scope>
    <source>
        <strain evidence="1 2">RHA1</strain>
    </source>
</reference>
<proteinExistence type="predicted"/>
<accession>A0ABX5ETH6</accession>
<sequence length="177" mass="19851">MVSLCYWLIDIYKCKIIDGASLLSKRLRHDSIGRHSFQRVRGNGMMELQWGKKYRVSAFLLCLMGVLLSACANKSVSGQLSGKSKHWEVALAYQYHDDSDGSEKVTVKYLGKDVLVVGNVLVMVKDSNNTTNQQNVMLDEKGTAIIESVVQPNANPEKKNVQVELQWNGFKEVVSLK</sequence>
<comment type="caution">
    <text evidence="1">The sequence shown here is derived from an EMBL/GenBank/DDBJ whole genome shotgun (WGS) entry which is preliminary data.</text>
</comment>